<feature type="region of interest" description="Disordered" evidence="1">
    <location>
        <begin position="61"/>
        <end position="99"/>
    </location>
</feature>
<sequence>MCNQAILTYECGCKSASDFLQCNNMWIINPEARCDHPIEDRYKIRNKCYYHLTKISEISRKTAEAEAKDKAKDKAKDHHHRRDRQDRQHHQRSYGSSRC</sequence>
<gene>
    <name evidence="2" type="ORF">B0T17DRAFT_546135</name>
</gene>
<proteinExistence type="predicted"/>
<evidence type="ECO:0000256" key="1">
    <source>
        <dbReference type="SAM" id="MobiDB-lite"/>
    </source>
</evidence>
<feature type="compositionally biased region" description="Basic and acidic residues" evidence="1">
    <location>
        <begin position="61"/>
        <end position="76"/>
    </location>
</feature>
<protein>
    <submittedName>
        <fullName evidence="2">Uncharacterized protein</fullName>
    </submittedName>
</protein>
<organism evidence="2 3">
    <name type="scientific">Bombardia bombarda</name>
    <dbReference type="NCBI Taxonomy" id="252184"/>
    <lineage>
        <taxon>Eukaryota</taxon>
        <taxon>Fungi</taxon>
        <taxon>Dikarya</taxon>
        <taxon>Ascomycota</taxon>
        <taxon>Pezizomycotina</taxon>
        <taxon>Sordariomycetes</taxon>
        <taxon>Sordariomycetidae</taxon>
        <taxon>Sordariales</taxon>
        <taxon>Lasiosphaeriaceae</taxon>
        <taxon>Bombardia</taxon>
    </lineage>
</organism>
<dbReference type="AlphaFoldDB" id="A0AA39U189"/>
<dbReference type="EMBL" id="JAULSR010000012">
    <property type="protein sequence ID" value="KAK0609665.1"/>
    <property type="molecule type" value="Genomic_DNA"/>
</dbReference>
<evidence type="ECO:0000313" key="2">
    <source>
        <dbReference type="EMBL" id="KAK0609665.1"/>
    </source>
</evidence>
<keyword evidence="3" id="KW-1185">Reference proteome</keyword>
<reference evidence="2" key="1">
    <citation type="submission" date="2023-06" db="EMBL/GenBank/DDBJ databases">
        <title>Genome-scale phylogeny and comparative genomics of the fungal order Sordariales.</title>
        <authorList>
            <consortium name="Lawrence Berkeley National Laboratory"/>
            <person name="Hensen N."/>
            <person name="Bonometti L."/>
            <person name="Westerberg I."/>
            <person name="Brannstrom I.O."/>
            <person name="Guillou S."/>
            <person name="Cros-Aarteil S."/>
            <person name="Calhoun S."/>
            <person name="Haridas S."/>
            <person name="Kuo A."/>
            <person name="Mondo S."/>
            <person name="Pangilinan J."/>
            <person name="Riley R."/>
            <person name="LaButti K."/>
            <person name="Andreopoulos B."/>
            <person name="Lipzen A."/>
            <person name="Chen C."/>
            <person name="Yanf M."/>
            <person name="Daum C."/>
            <person name="Ng V."/>
            <person name="Clum A."/>
            <person name="Steindorff A."/>
            <person name="Ohm R."/>
            <person name="Martin F."/>
            <person name="Silar P."/>
            <person name="Natvig D."/>
            <person name="Lalanne C."/>
            <person name="Gautier V."/>
            <person name="Ament-velasquez S.L."/>
            <person name="Kruys A."/>
            <person name="Hutchinson M.I."/>
            <person name="Powell A.J."/>
            <person name="Barry K."/>
            <person name="Miller A.N."/>
            <person name="Grigoriev I.V."/>
            <person name="Debuchy R."/>
            <person name="Gladieux P."/>
            <person name="Thoren M.H."/>
            <person name="Johannesson H."/>
        </authorList>
    </citation>
    <scope>NUCLEOTIDE SEQUENCE</scope>
    <source>
        <strain evidence="2">SMH3391-2</strain>
    </source>
</reference>
<accession>A0AA39U189</accession>
<comment type="caution">
    <text evidence="2">The sequence shown here is derived from an EMBL/GenBank/DDBJ whole genome shotgun (WGS) entry which is preliminary data.</text>
</comment>
<dbReference type="Proteomes" id="UP001174934">
    <property type="component" value="Unassembled WGS sequence"/>
</dbReference>
<name>A0AA39U189_9PEZI</name>
<evidence type="ECO:0000313" key="3">
    <source>
        <dbReference type="Proteomes" id="UP001174934"/>
    </source>
</evidence>